<sequence length="84" mass="9809">MTSVTDILEQLELKAQDLNYLTPALIQKIFSVLTVKEISLICNINRKFNTICKRESLWKDKVLSDYGIEKKYGEKRLKECLKLT</sequence>
<dbReference type="InterPro" id="IPR036047">
    <property type="entry name" value="F-box-like_dom_sf"/>
</dbReference>
<dbReference type="Gene3D" id="1.20.1280.50">
    <property type="match status" value="1"/>
</dbReference>
<dbReference type="SUPFAM" id="SSF81383">
    <property type="entry name" value="F-box domain"/>
    <property type="match status" value="1"/>
</dbReference>
<accession>A0A481ZCI2</accession>
<protein>
    <submittedName>
        <fullName evidence="1">F-box-like family protein</fullName>
    </submittedName>
</protein>
<gene>
    <name evidence="1" type="ORF">LCPAC401_04780</name>
</gene>
<dbReference type="EMBL" id="MK500585">
    <property type="protein sequence ID" value="QBK92840.1"/>
    <property type="molecule type" value="Genomic_DNA"/>
</dbReference>
<name>A0A481ZCI2_9VIRU</name>
<reference evidence="1" key="1">
    <citation type="journal article" date="2019" name="MBio">
        <title>Virus Genomes from Deep Sea Sediments Expand the Ocean Megavirome and Support Independent Origins of Viral Gigantism.</title>
        <authorList>
            <person name="Backstrom D."/>
            <person name="Yutin N."/>
            <person name="Jorgensen S.L."/>
            <person name="Dharamshi J."/>
            <person name="Homa F."/>
            <person name="Zaremba-Niedwiedzka K."/>
            <person name="Spang A."/>
            <person name="Wolf Y.I."/>
            <person name="Koonin E.V."/>
            <person name="Ettema T.J."/>
        </authorList>
    </citation>
    <scope>NUCLEOTIDE SEQUENCE</scope>
</reference>
<organism evidence="1">
    <name type="scientific">Pithovirus LCPAC401</name>
    <dbReference type="NCBI Taxonomy" id="2506595"/>
    <lineage>
        <taxon>Viruses</taxon>
        <taxon>Pithoviruses</taxon>
    </lineage>
</organism>
<proteinExistence type="predicted"/>
<evidence type="ECO:0000313" key="1">
    <source>
        <dbReference type="EMBL" id="QBK92840.1"/>
    </source>
</evidence>